<accession>A0A8J7MFB0</accession>
<reference evidence="3" key="1">
    <citation type="submission" date="2021-01" db="EMBL/GenBank/DDBJ databases">
        <title>Modified the classification status of verrucomicrobia.</title>
        <authorList>
            <person name="Feng X."/>
        </authorList>
    </citation>
    <scope>NUCLEOTIDE SEQUENCE</scope>
    <source>
        <strain evidence="3">_KCTC 22039</strain>
    </source>
</reference>
<dbReference type="Pfam" id="PF13472">
    <property type="entry name" value="Lipase_GDSL_2"/>
    <property type="match status" value="1"/>
</dbReference>
<dbReference type="CDD" id="cd01822">
    <property type="entry name" value="Lysophospholipase_L1_like"/>
    <property type="match status" value="1"/>
</dbReference>
<dbReference type="InterPro" id="IPR036514">
    <property type="entry name" value="SGNH_hydro_sf"/>
</dbReference>
<dbReference type="AlphaFoldDB" id="A0A8J7MFB0"/>
<keyword evidence="4" id="KW-1185">Reference proteome</keyword>
<evidence type="ECO:0000256" key="1">
    <source>
        <dbReference type="SAM" id="SignalP"/>
    </source>
</evidence>
<dbReference type="GO" id="GO:0004622">
    <property type="term" value="F:phosphatidylcholine lysophospholipase activity"/>
    <property type="evidence" value="ECO:0007669"/>
    <property type="project" value="TreeGrafter"/>
</dbReference>
<evidence type="ECO:0000259" key="2">
    <source>
        <dbReference type="Pfam" id="PF13472"/>
    </source>
</evidence>
<organism evidence="3 4">
    <name type="scientific">Persicirhabdus sediminis</name>
    <dbReference type="NCBI Taxonomy" id="454144"/>
    <lineage>
        <taxon>Bacteria</taxon>
        <taxon>Pseudomonadati</taxon>
        <taxon>Verrucomicrobiota</taxon>
        <taxon>Verrucomicrobiia</taxon>
        <taxon>Verrucomicrobiales</taxon>
        <taxon>Verrucomicrobiaceae</taxon>
        <taxon>Persicirhabdus</taxon>
    </lineage>
</organism>
<feature type="chain" id="PRO_5035149606" evidence="1">
    <location>
        <begin position="19"/>
        <end position="209"/>
    </location>
</feature>
<dbReference type="InterPro" id="IPR013830">
    <property type="entry name" value="SGNH_hydro"/>
</dbReference>
<dbReference type="PANTHER" id="PTHR30383">
    <property type="entry name" value="THIOESTERASE 1/PROTEASE 1/LYSOPHOSPHOLIPASE L1"/>
    <property type="match status" value="1"/>
</dbReference>
<sequence>MKSLLTLIILLISPWALADESSQATKRIIFLGDSITSGYGLDKSAAYPSLLENLAKADGFSWSCLNAGLSGDTSAGGTRRAPILLRQPVDILFIALGGNDGLRGIQPEVTAKNLTTIIKQAKEKQPNMLIVLAGMQMPDNMGDDYTAAFREIYPQVAEAEKVHLIPFLLDGVAMEKELNLPDGIHPNAKGHEIIAQQVYQQLKTLTQGN</sequence>
<protein>
    <submittedName>
        <fullName evidence="3">Arylesterase</fullName>
    </submittedName>
</protein>
<evidence type="ECO:0000313" key="4">
    <source>
        <dbReference type="Proteomes" id="UP000624703"/>
    </source>
</evidence>
<proteinExistence type="predicted"/>
<feature type="signal peptide" evidence="1">
    <location>
        <begin position="1"/>
        <end position="18"/>
    </location>
</feature>
<dbReference type="EMBL" id="JAENIM010000041">
    <property type="protein sequence ID" value="MBK1791648.1"/>
    <property type="molecule type" value="Genomic_DNA"/>
</dbReference>
<dbReference type="RefSeq" id="WP_200311667.1">
    <property type="nucleotide sequence ID" value="NZ_JAENIM010000041.1"/>
</dbReference>
<dbReference type="Gene3D" id="3.40.50.1110">
    <property type="entry name" value="SGNH hydrolase"/>
    <property type="match status" value="1"/>
</dbReference>
<evidence type="ECO:0000313" key="3">
    <source>
        <dbReference type="EMBL" id="MBK1791648.1"/>
    </source>
</evidence>
<dbReference type="Proteomes" id="UP000624703">
    <property type="component" value="Unassembled WGS sequence"/>
</dbReference>
<keyword evidence="1" id="KW-0732">Signal</keyword>
<dbReference type="SUPFAM" id="SSF52266">
    <property type="entry name" value="SGNH hydrolase"/>
    <property type="match status" value="1"/>
</dbReference>
<feature type="domain" description="SGNH hydrolase-type esterase" evidence="2">
    <location>
        <begin position="30"/>
        <end position="193"/>
    </location>
</feature>
<gene>
    <name evidence="3" type="ORF">JIN82_10845</name>
</gene>
<comment type="caution">
    <text evidence="3">The sequence shown here is derived from an EMBL/GenBank/DDBJ whole genome shotgun (WGS) entry which is preliminary data.</text>
</comment>
<name>A0A8J7MFB0_9BACT</name>
<dbReference type="PANTHER" id="PTHR30383:SF24">
    <property type="entry name" value="THIOESTERASE 1_PROTEASE 1_LYSOPHOSPHOLIPASE L1"/>
    <property type="match status" value="1"/>
</dbReference>
<dbReference type="InterPro" id="IPR051532">
    <property type="entry name" value="Ester_Hydrolysis_Enzymes"/>
</dbReference>